<dbReference type="GO" id="GO:0016791">
    <property type="term" value="F:phosphatase activity"/>
    <property type="evidence" value="ECO:0007669"/>
    <property type="project" value="TreeGrafter"/>
</dbReference>
<keyword evidence="3" id="KW-1185">Reference proteome</keyword>
<dbReference type="OrthoDB" id="9807890at2"/>
<comment type="caution">
    <text evidence="2">The sequence shown here is derived from an EMBL/GenBank/DDBJ whole genome shotgun (WGS) entry which is preliminary data.</text>
</comment>
<accession>A0A2S6NL12</accession>
<proteinExistence type="predicted"/>
<protein>
    <recommendedName>
        <fullName evidence="1">Calcineurin-like phosphoesterase domain-containing protein</fullName>
    </recommendedName>
</protein>
<sequence length="243" mass="26053">MAQSAEALRFLRAPGRLPHGRRVYAIGDIHGRRAKLATLHRLIADDMAARPTKSVVLVHLGDYINQGPDSAGVIALLAAGPPLPRLQVVNLLGDHERMLLDALSGDRAAATDWLWAGGRDALASWGLDPGLPREEWEAALPPDHVAWLRGLALTHREGDYLFVHGGIRPGVTLDRQSRDDLVSMRQPFLSTEQDFGVIVVHGHASHPAVQIMANRIGLDTGAGTGGTLTCAVLEDDVVGLIAV</sequence>
<evidence type="ECO:0000259" key="1">
    <source>
        <dbReference type="Pfam" id="PF00149"/>
    </source>
</evidence>
<dbReference type="GO" id="GO:0110154">
    <property type="term" value="P:RNA decapping"/>
    <property type="evidence" value="ECO:0007669"/>
    <property type="project" value="TreeGrafter"/>
</dbReference>
<gene>
    <name evidence="2" type="ORF">CCS01_06395</name>
</gene>
<dbReference type="EMBL" id="NHRY01000066">
    <property type="protein sequence ID" value="PPQ35863.1"/>
    <property type="molecule type" value="Genomic_DNA"/>
</dbReference>
<dbReference type="InterPro" id="IPR004843">
    <property type="entry name" value="Calcineurin-like_PHP"/>
</dbReference>
<dbReference type="Proteomes" id="UP000239724">
    <property type="component" value="Unassembled WGS sequence"/>
</dbReference>
<dbReference type="InterPro" id="IPR050126">
    <property type="entry name" value="Ap4A_hydrolase"/>
</dbReference>
<dbReference type="PANTHER" id="PTHR42850:SF4">
    <property type="entry name" value="ZINC-DEPENDENT ENDOPOLYPHOSPHATASE"/>
    <property type="match status" value="1"/>
</dbReference>
<dbReference type="Pfam" id="PF00149">
    <property type="entry name" value="Metallophos"/>
    <property type="match status" value="1"/>
</dbReference>
<organism evidence="2 3">
    <name type="scientific">Rhodopila globiformis</name>
    <name type="common">Rhodopseudomonas globiformis</name>
    <dbReference type="NCBI Taxonomy" id="1071"/>
    <lineage>
        <taxon>Bacteria</taxon>
        <taxon>Pseudomonadati</taxon>
        <taxon>Pseudomonadota</taxon>
        <taxon>Alphaproteobacteria</taxon>
        <taxon>Acetobacterales</taxon>
        <taxon>Acetobacteraceae</taxon>
        <taxon>Rhodopila</taxon>
    </lineage>
</organism>
<dbReference type="Gene3D" id="3.60.21.10">
    <property type="match status" value="1"/>
</dbReference>
<dbReference type="GO" id="GO:0005737">
    <property type="term" value="C:cytoplasm"/>
    <property type="evidence" value="ECO:0007669"/>
    <property type="project" value="TreeGrafter"/>
</dbReference>
<name>A0A2S6NL12_RHOGL</name>
<dbReference type="SUPFAM" id="SSF56300">
    <property type="entry name" value="Metallo-dependent phosphatases"/>
    <property type="match status" value="1"/>
</dbReference>
<dbReference type="GO" id="GO:0008803">
    <property type="term" value="F:bis(5'-nucleosyl)-tetraphosphatase (symmetrical) activity"/>
    <property type="evidence" value="ECO:0007669"/>
    <property type="project" value="TreeGrafter"/>
</dbReference>
<feature type="domain" description="Calcineurin-like phosphoesterase" evidence="1">
    <location>
        <begin position="22"/>
        <end position="207"/>
    </location>
</feature>
<evidence type="ECO:0000313" key="3">
    <source>
        <dbReference type="Proteomes" id="UP000239724"/>
    </source>
</evidence>
<dbReference type="PANTHER" id="PTHR42850">
    <property type="entry name" value="METALLOPHOSPHOESTERASE"/>
    <property type="match status" value="1"/>
</dbReference>
<reference evidence="2 3" key="1">
    <citation type="journal article" date="2018" name="Arch. Microbiol.">
        <title>New insights into the metabolic potential of the phototrophic purple bacterium Rhodopila globiformis DSM 161(T) from its draft genome sequence and evidence for a vanadium-dependent nitrogenase.</title>
        <authorList>
            <person name="Imhoff J.F."/>
            <person name="Rahn T."/>
            <person name="Kunzel S."/>
            <person name="Neulinger S.C."/>
        </authorList>
    </citation>
    <scope>NUCLEOTIDE SEQUENCE [LARGE SCALE GENOMIC DNA]</scope>
    <source>
        <strain evidence="2 3">DSM 161</strain>
    </source>
</reference>
<dbReference type="AlphaFoldDB" id="A0A2S6NL12"/>
<evidence type="ECO:0000313" key="2">
    <source>
        <dbReference type="EMBL" id="PPQ35863.1"/>
    </source>
</evidence>
<dbReference type="InterPro" id="IPR029052">
    <property type="entry name" value="Metallo-depent_PP-like"/>
</dbReference>